<dbReference type="AlphaFoldDB" id="K8F5X2"/>
<dbReference type="Proteomes" id="UP000198341">
    <property type="component" value="Chromosome 16"/>
</dbReference>
<dbReference type="KEGG" id="bpg:Bathy16g02550"/>
<dbReference type="RefSeq" id="XP_007508613.1">
    <property type="nucleotide sequence ID" value="XM_007508551.1"/>
</dbReference>
<reference evidence="2 3" key="1">
    <citation type="submission" date="2011-10" db="EMBL/GenBank/DDBJ databases">
        <authorList>
            <person name="Genoscope - CEA"/>
        </authorList>
    </citation>
    <scope>NUCLEOTIDE SEQUENCE [LARGE SCALE GENOMIC DNA]</scope>
    <source>
        <strain evidence="2 3">RCC 1105</strain>
    </source>
</reference>
<name>K8F5X2_9CHLO</name>
<accession>K8F5X2</accession>
<feature type="compositionally biased region" description="Low complexity" evidence="1">
    <location>
        <begin position="142"/>
        <end position="158"/>
    </location>
</feature>
<dbReference type="GeneID" id="19011302"/>
<proteinExistence type="predicted"/>
<keyword evidence="3" id="KW-1185">Reference proteome</keyword>
<organism evidence="2 3">
    <name type="scientific">Bathycoccus prasinos</name>
    <dbReference type="NCBI Taxonomy" id="41875"/>
    <lineage>
        <taxon>Eukaryota</taxon>
        <taxon>Viridiplantae</taxon>
        <taxon>Chlorophyta</taxon>
        <taxon>Mamiellophyceae</taxon>
        <taxon>Mamiellales</taxon>
        <taxon>Bathycoccaceae</taxon>
        <taxon>Bathycoccus</taxon>
    </lineage>
</organism>
<evidence type="ECO:0008006" key="4">
    <source>
        <dbReference type="Google" id="ProtNLM"/>
    </source>
</evidence>
<evidence type="ECO:0000256" key="1">
    <source>
        <dbReference type="SAM" id="MobiDB-lite"/>
    </source>
</evidence>
<protein>
    <recommendedName>
        <fullName evidence="4">GRAM domain-containing protein</fullName>
    </recommendedName>
</protein>
<sequence>MNCFEFSRVVRYNNNKHKQNTTTYHRYRSSQIMSNETNKGGKEEEEVEILLSPVLAPAAADKIEEEEEAETGEIEEPSSPTQALGKMFEDAQDAAYVVKKDVEELASSAADFFSKLQFDLFNPETREDSPAKLNIQRTSSKQNITNNNTQEQENSNMNDSIDIVDPFSEVSAAAKSVTEEITNAFSQVTSSIKDEFFREGGVGGDFADPSSSLLSTEIDVLFPDLPADVVLVDAVSCYLMQTYTCKNNSLTPDVGMSFAGGLFLCDSYICFALTSTPSTNLQGAKVVAKYSDIVSCNEVEELSTSENLARLFSVAFTRPMD</sequence>
<feature type="region of interest" description="Disordered" evidence="1">
    <location>
        <begin position="61"/>
        <end position="81"/>
    </location>
</feature>
<dbReference type="EMBL" id="FO082263">
    <property type="protein sequence ID" value="CCO20230.1"/>
    <property type="molecule type" value="Genomic_DNA"/>
</dbReference>
<gene>
    <name evidence="2" type="ordered locus">Bathy16g02550</name>
</gene>
<feature type="region of interest" description="Disordered" evidence="1">
    <location>
        <begin position="125"/>
        <end position="158"/>
    </location>
</feature>
<evidence type="ECO:0000313" key="3">
    <source>
        <dbReference type="Proteomes" id="UP000198341"/>
    </source>
</evidence>
<feature type="compositionally biased region" description="Acidic residues" evidence="1">
    <location>
        <begin position="63"/>
        <end position="76"/>
    </location>
</feature>
<evidence type="ECO:0000313" key="2">
    <source>
        <dbReference type="EMBL" id="CCO20230.1"/>
    </source>
</evidence>